<gene>
    <name evidence="1" type="ORF">QE382_002154</name>
</gene>
<organism evidence="1 2">
    <name type="scientific">Sphingobacterium zeae</name>
    <dbReference type="NCBI Taxonomy" id="1776859"/>
    <lineage>
        <taxon>Bacteria</taxon>
        <taxon>Pseudomonadati</taxon>
        <taxon>Bacteroidota</taxon>
        <taxon>Sphingobacteriia</taxon>
        <taxon>Sphingobacteriales</taxon>
        <taxon>Sphingobacteriaceae</taxon>
        <taxon>Sphingobacterium</taxon>
    </lineage>
</organism>
<keyword evidence="2" id="KW-1185">Reference proteome</keyword>
<dbReference type="Proteomes" id="UP001244640">
    <property type="component" value="Unassembled WGS sequence"/>
</dbReference>
<proteinExistence type="predicted"/>
<sequence length="178" mass="21264">MNVFCHIKKDILRDYLHHLFAYENDAFSIFRDTKVGKFICSMVKYSDFPVEQKFDPDKSVSFKLPKTSAMPGLFQRFCYISIDDQQKIEDYITATFENDWIQFYYNGMALKLKQKDVIQTYILSRKLVSKIGDPEQLKKRQYRSEEKQIKQLYERLAKRVRIQNAAIKKVINEYQDAL</sequence>
<accession>A0ABU0U5D5</accession>
<comment type="caution">
    <text evidence="1">The sequence shown here is derived from an EMBL/GenBank/DDBJ whole genome shotgun (WGS) entry which is preliminary data.</text>
</comment>
<evidence type="ECO:0000313" key="2">
    <source>
        <dbReference type="Proteomes" id="UP001244640"/>
    </source>
</evidence>
<name>A0ABU0U5D5_9SPHI</name>
<dbReference type="EMBL" id="JAUTBA010000001">
    <property type="protein sequence ID" value="MDQ1150170.1"/>
    <property type="molecule type" value="Genomic_DNA"/>
</dbReference>
<dbReference type="RefSeq" id="WP_307185865.1">
    <property type="nucleotide sequence ID" value="NZ_JAUTBA010000001.1"/>
</dbReference>
<evidence type="ECO:0000313" key="1">
    <source>
        <dbReference type="EMBL" id="MDQ1150170.1"/>
    </source>
</evidence>
<protein>
    <submittedName>
        <fullName evidence="1">Uncharacterized protein</fullName>
    </submittedName>
</protein>
<reference evidence="1 2" key="1">
    <citation type="submission" date="2023-07" db="EMBL/GenBank/DDBJ databases">
        <title>Functional and genomic diversity of the sorghum phyllosphere microbiome.</title>
        <authorList>
            <person name="Shade A."/>
        </authorList>
    </citation>
    <scope>NUCLEOTIDE SEQUENCE [LARGE SCALE GENOMIC DNA]</scope>
    <source>
        <strain evidence="1 2">SORGH_AS_0892</strain>
    </source>
</reference>